<organism evidence="11 12">
    <name type="scientific">Pseudoteredinibacter isoporae</name>
    <dbReference type="NCBI Taxonomy" id="570281"/>
    <lineage>
        <taxon>Bacteria</taxon>
        <taxon>Pseudomonadati</taxon>
        <taxon>Pseudomonadota</taxon>
        <taxon>Gammaproteobacteria</taxon>
        <taxon>Cellvibrionales</taxon>
        <taxon>Cellvibrionaceae</taxon>
        <taxon>Pseudoteredinibacter</taxon>
    </lineage>
</organism>
<accession>A0A7X0JW39</accession>
<dbReference type="RefSeq" id="WP_166845029.1">
    <property type="nucleotide sequence ID" value="NZ_JAAONY010000002.1"/>
</dbReference>
<dbReference type="InterPro" id="IPR011708">
    <property type="entry name" value="DNA_pol3_alpha_NTPase_dom"/>
</dbReference>
<dbReference type="InterPro" id="IPR040982">
    <property type="entry name" value="DNA_pol3_finger"/>
</dbReference>
<gene>
    <name evidence="11" type="ORF">HNR48_003169</name>
</gene>
<dbReference type="CDD" id="cd04485">
    <property type="entry name" value="DnaE_OBF"/>
    <property type="match status" value="1"/>
</dbReference>
<dbReference type="Gene3D" id="3.20.20.140">
    <property type="entry name" value="Metal-dependent hydrolases"/>
    <property type="match status" value="1"/>
</dbReference>
<evidence type="ECO:0000259" key="10">
    <source>
        <dbReference type="SMART" id="SM00481"/>
    </source>
</evidence>
<evidence type="ECO:0000256" key="5">
    <source>
        <dbReference type="ARBA" id="ARBA00022679"/>
    </source>
</evidence>
<dbReference type="InterPro" id="IPR041931">
    <property type="entry name" value="DNA_pol3_alpha_thumb_dom"/>
</dbReference>
<feature type="domain" description="Polymerase/histidinol phosphatase N-terminal" evidence="10">
    <location>
        <begin position="6"/>
        <end position="73"/>
    </location>
</feature>
<dbReference type="InterPro" id="IPR003141">
    <property type="entry name" value="Pol/His_phosphatase_N"/>
</dbReference>
<dbReference type="Pfam" id="PF14579">
    <property type="entry name" value="HHH_6"/>
    <property type="match status" value="1"/>
</dbReference>
<dbReference type="Proteomes" id="UP000528457">
    <property type="component" value="Unassembled WGS sequence"/>
</dbReference>
<dbReference type="InterPro" id="IPR049821">
    <property type="entry name" value="PolIIIA_DnaE1_PHP"/>
</dbReference>
<dbReference type="InterPro" id="IPR004805">
    <property type="entry name" value="DnaE2/DnaE/PolC"/>
</dbReference>
<dbReference type="GO" id="GO:0003676">
    <property type="term" value="F:nucleic acid binding"/>
    <property type="evidence" value="ECO:0007669"/>
    <property type="project" value="InterPro"/>
</dbReference>
<dbReference type="PANTHER" id="PTHR32294">
    <property type="entry name" value="DNA POLYMERASE III SUBUNIT ALPHA"/>
    <property type="match status" value="1"/>
</dbReference>
<evidence type="ECO:0000256" key="2">
    <source>
        <dbReference type="ARBA" id="ARBA00012417"/>
    </source>
</evidence>
<dbReference type="Pfam" id="PF17657">
    <property type="entry name" value="DNA_pol3_finger"/>
    <property type="match status" value="1"/>
</dbReference>
<keyword evidence="4" id="KW-0963">Cytoplasm</keyword>
<evidence type="ECO:0000256" key="1">
    <source>
        <dbReference type="ARBA" id="ARBA00004496"/>
    </source>
</evidence>
<dbReference type="PANTHER" id="PTHR32294:SF0">
    <property type="entry name" value="DNA POLYMERASE III SUBUNIT ALPHA"/>
    <property type="match status" value="1"/>
</dbReference>
<dbReference type="InterPro" id="IPR004013">
    <property type="entry name" value="PHP_dom"/>
</dbReference>
<evidence type="ECO:0000256" key="3">
    <source>
        <dbReference type="ARBA" id="ARBA00019114"/>
    </source>
</evidence>
<reference evidence="11 12" key="1">
    <citation type="submission" date="2020-08" db="EMBL/GenBank/DDBJ databases">
        <title>Genomic Encyclopedia of Type Strains, Phase IV (KMG-IV): sequencing the most valuable type-strain genomes for metagenomic binning, comparative biology and taxonomic classification.</title>
        <authorList>
            <person name="Goeker M."/>
        </authorList>
    </citation>
    <scope>NUCLEOTIDE SEQUENCE [LARGE SCALE GENOMIC DNA]</scope>
    <source>
        <strain evidence="11 12">DSM 22368</strain>
    </source>
</reference>
<evidence type="ECO:0000313" key="12">
    <source>
        <dbReference type="Proteomes" id="UP000528457"/>
    </source>
</evidence>
<dbReference type="InterPro" id="IPR016195">
    <property type="entry name" value="Pol/histidinol_Pase-like"/>
</dbReference>
<dbReference type="InterPro" id="IPR048472">
    <property type="entry name" value="DNA_pol_IIIA_C"/>
</dbReference>
<keyword evidence="8" id="KW-0239">DNA-directed DNA polymerase</keyword>
<dbReference type="GO" id="GO:0008408">
    <property type="term" value="F:3'-5' exonuclease activity"/>
    <property type="evidence" value="ECO:0007669"/>
    <property type="project" value="InterPro"/>
</dbReference>
<dbReference type="InterPro" id="IPR004365">
    <property type="entry name" value="NA-bd_OB_tRNA"/>
</dbReference>
<dbReference type="GO" id="GO:0003887">
    <property type="term" value="F:DNA-directed DNA polymerase activity"/>
    <property type="evidence" value="ECO:0007669"/>
    <property type="project" value="UniProtKB-KW"/>
</dbReference>
<comment type="caution">
    <text evidence="11">The sequence shown here is derived from an EMBL/GenBank/DDBJ whole genome shotgun (WGS) entry which is preliminary data.</text>
</comment>
<evidence type="ECO:0000313" key="11">
    <source>
        <dbReference type="EMBL" id="MBB6522884.1"/>
    </source>
</evidence>
<dbReference type="AlphaFoldDB" id="A0A7X0JW39"/>
<dbReference type="Gene3D" id="1.10.150.870">
    <property type="match status" value="1"/>
</dbReference>
<dbReference type="Pfam" id="PF01336">
    <property type="entry name" value="tRNA_anti-codon"/>
    <property type="match status" value="1"/>
</dbReference>
<dbReference type="FunFam" id="1.10.150.870:FF:000001">
    <property type="entry name" value="DNA polymerase III subunit alpha"/>
    <property type="match status" value="1"/>
</dbReference>
<dbReference type="NCBIfam" id="NF004226">
    <property type="entry name" value="PRK05673.1"/>
    <property type="match status" value="1"/>
</dbReference>
<dbReference type="Gene3D" id="1.10.10.1600">
    <property type="entry name" value="Bacterial DNA polymerase III alpha subunit, thumb domain"/>
    <property type="match status" value="1"/>
</dbReference>
<dbReference type="NCBIfam" id="TIGR00594">
    <property type="entry name" value="polc"/>
    <property type="match status" value="1"/>
</dbReference>
<comment type="subcellular location">
    <subcellularLocation>
        <location evidence="1">Cytoplasm</location>
    </subcellularLocation>
</comment>
<evidence type="ECO:0000256" key="4">
    <source>
        <dbReference type="ARBA" id="ARBA00022490"/>
    </source>
</evidence>
<proteinExistence type="predicted"/>
<dbReference type="SUPFAM" id="SSF89550">
    <property type="entry name" value="PHP domain-like"/>
    <property type="match status" value="1"/>
</dbReference>
<evidence type="ECO:0000256" key="6">
    <source>
        <dbReference type="ARBA" id="ARBA00022695"/>
    </source>
</evidence>
<sequence>MSTSFIHLRLHTEYSLVDSIVRIKPLVAKVAEMGMPAVAVTDHCNFYGLIKFYNACHGAGVKPIAGADFWVAPEDGEGKPTLLTLLAMGPKGYRNITELISKAYQEGQVHAHPYLKREWLSEKNEDIIALSGGRLGDIGLSLVAERRAQAEASLQRWMQDFPDRFYLELQRTGRENEEDYLHAAVDLATAAQCPVVATNDVRFLDAEEFEVHEARVCIGEGMALDDKRRERKYSDQQYLRSPAEMEELFSDIPEALQNSVEIAKRCSVDIELGTYYLPDYPIPDDFESDPFFKERIPYDTLQGWAAKAMQEKWAGREGEAEYAAMLQTNVFFEKISYEGLFERLDIILPDTEADDYPARLKEYTDRLQFELDIIMQMGFPGYFLIVMDFIQWAKDHDIPVGPGRGSGAGSLVAYAQKITDLDPLEYDLLFERFLNPERVSMPDFDVDFCMDNRDQVISYVADTYGRDAVSQIITFGTMAAKAVVRDVARAQGKSYGLADKLSKLIPADPGMTLAKAYDGEEALREFLADDADGQEIWDMAKQLEGVARNVGKHAGGVVIAPTKLTDFAPLYCDESGAGLVTQYDKNDVESAGLVKFDFLGLRTLTIIDWAKKMIDKRLLAKGEPELDIAAIPLDDDETFKLLKRAETTAVFQLESRGMKDLIKRLQPDNIEDMIALVALFRPGPLDSGMVDDFVNRKHGRAEVAYPDAKYQHEKLEPILKPTYGVIVYQEQVMQIAQELAGYTLGGADMLRRAMGKKKPEEMAKQRSTFEAGAIEQGIDGTLAMKIFDLVEKFAGYGFNKSHSAAYAVVSYQTAWLKAHYPAQFMAATMSSDMDKTEKVVTFIEECREMKLKLLPPDVNLGEFQFSVNDEDAVVYGLGAIKGLGEGPVEAILKAREEGPFSDLFDFCARVDSRKVNKRALEALVSCGALDSIGPQADLDLSRSILMDAIPEAVKAAEQANANANAGMVDLFGEVVPQASAGDVYEEFVERTRRWSLKERLEGERSTLGLYLTGHPIDEYHAEMKHLVSSRISELRADKESQQVGGLVVDMRVMKTKKGASMAIVSLDDRTGRIDVAIFPEAFEKFKDLLAKDNLLILTGKVSHDDYSGGLKMSTDAVSSLTQARQQRARGLKLQIDNTSMPKDFISQLAGVFNPHLNEQGCPLLVEYSRQDAQAELVLGSRWRVAPNDELIDELKASLGSERVSLVY</sequence>
<dbReference type="InterPro" id="IPR029460">
    <property type="entry name" value="DNAPol_HHH"/>
</dbReference>
<dbReference type="SUPFAM" id="SSF160975">
    <property type="entry name" value="AF1531-like"/>
    <property type="match status" value="1"/>
</dbReference>
<keyword evidence="6 11" id="KW-0548">Nucleotidyltransferase</keyword>
<dbReference type="CDD" id="cd07433">
    <property type="entry name" value="PHP_PolIIIA_DnaE1"/>
    <property type="match status" value="1"/>
</dbReference>
<dbReference type="Pfam" id="PF20914">
    <property type="entry name" value="DNA_pol_IIIA_C"/>
    <property type="match status" value="1"/>
</dbReference>
<dbReference type="EC" id="2.7.7.7" evidence="2"/>
<keyword evidence="12" id="KW-1185">Reference proteome</keyword>
<dbReference type="GO" id="GO:0005737">
    <property type="term" value="C:cytoplasm"/>
    <property type="evidence" value="ECO:0007669"/>
    <property type="project" value="UniProtKB-SubCell"/>
</dbReference>
<keyword evidence="7" id="KW-0235">DNA replication</keyword>
<comment type="catalytic activity">
    <reaction evidence="9">
        <text>DNA(n) + a 2'-deoxyribonucleoside 5'-triphosphate = DNA(n+1) + diphosphate</text>
        <dbReference type="Rhea" id="RHEA:22508"/>
        <dbReference type="Rhea" id="RHEA-COMP:17339"/>
        <dbReference type="Rhea" id="RHEA-COMP:17340"/>
        <dbReference type="ChEBI" id="CHEBI:33019"/>
        <dbReference type="ChEBI" id="CHEBI:61560"/>
        <dbReference type="ChEBI" id="CHEBI:173112"/>
        <dbReference type="EC" id="2.7.7.7"/>
    </reaction>
</comment>
<dbReference type="Gene3D" id="2.40.50.140">
    <property type="entry name" value="Nucleic acid-binding proteins"/>
    <property type="match status" value="1"/>
</dbReference>
<dbReference type="SMART" id="SM00481">
    <property type="entry name" value="POLIIIAc"/>
    <property type="match status" value="1"/>
</dbReference>
<dbReference type="FunCoup" id="A0A7X0JW39">
    <property type="interactions" value="401"/>
</dbReference>
<dbReference type="InterPro" id="IPR012340">
    <property type="entry name" value="NA-bd_OB-fold"/>
</dbReference>
<dbReference type="GO" id="GO:0006260">
    <property type="term" value="P:DNA replication"/>
    <property type="evidence" value="ECO:0007669"/>
    <property type="project" value="UniProtKB-KW"/>
</dbReference>
<dbReference type="FunFam" id="1.10.10.1600:FF:000001">
    <property type="entry name" value="DNA polymerase III subunit alpha"/>
    <property type="match status" value="1"/>
</dbReference>
<dbReference type="Pfam" id="PF02811">
    <property type="entry name" value="PHP"/>
    <property type="match status" value="1"/>
</dbReference>
<evidence type="ECO:0000256" key="9">
    <source>
        <dbReference type="ARBA" id="ARBA00049244"/>
    </source>
</evidence>
<dbReference type="InParanoid" id="A0A7X0JW39"/>
<dbReference type="Pfam" id="PF07733">
    <property type="entry name" value="DNA_pol3_alpha"/>
    <property type="match status" value="1"/>
</dbReference>
<dbReference type="EMBL" id="JACHHT010000002">
    <property type="protein sequence ID" value="MBB6522884.1"/>
    <property type="molecule type" value="Genomic_DNA"/>
</dbReference>
<name>A0A7X0JW39_9GAMM</name>
<protein>
    <recommendedName>
        <fullName evidence="3">DNA polymerase III subunit alpha</fullName>
        <ecNumber evidence="2">2.7.7.7</ecNumber>
    </recommendedName>
</protein>
<evidence type="ECO:0000256" key="7">
    <source>
        <dbReference type="ARBA" id="ARBA00022705"/>
    </source>
</evidence>
<evidence type="ECO:0000256" key="8">
    <source>
        <dbReference type="ARBA" id="ARBA00022932"/>
    </source>
</evidence>
<keyword evidence="5 11" id="KW-0808">Transferase</keyword>